<gene>
    <name evidence="2" type="ORF">GCM10007422_24160</name>
    <name evidence="3" type="ORF">GGQ60_001282</name>
</gene>
<proteinExistence type="predicted"/>
<reference evidence="2" key="1">
    <citation type="journal article" date="2014" name="Int. J. Syst. Evol. Microbiol.">
        <title>Complete genome of a new Firmicutes species belonging to the dominant human colonic microbiota ('Ruminococcus bicirculans') reveals two chromosomes and a selective capacity to utilize plant glucans.</title>
        <authorList>
            <consortium name="NISC Comparative Sequencing Program"/>
            <person name="Wegmann U."/>
            <person name="Louis P."/>
            <person name="Goesmann A."/>
            <person name="Henrissat B."/>
            <person name="Duncan S.H."/>
            <person name="Flint H.J."/>
        </authorList>
    </citation>
    <scope>NUCLEOTIDE SEQUENCE</scope>
    <source>
        <strain evidence="2">CGMCC 1.15287</strain>
    </source>
</reference>
<keyword evidence="5" id="KW-1185">Reference proteome</keyword>
<dbReference type="SUPFAM" id="SSF48452">
    <property type="entry name" value="TPR-like"/>
    <property type="match status" value="1"/>
</dbReference>
<evidence type="ECO:0000313" key="5">
    <source>
        <dbReference type="Proteomes" id="UP000642938"/>
    </source>
</evidence>
<accession>A0A7W6K916</accession>
<dbReference type="Proteomes" id="UP000642938">
    <property type="component" value="Unassembled WGS sequence"/>
</dbReference>
<organism evidence="3 4">
    <name type="scientific">Pedobacter zeae</name>
    <dbReference type="NCBI Taxonomy" id="1737356"/>
    <lineage>
        <taxon>Bacteria</taxon>
        <taxon>Pseudomonadati</taxon>
        <taxon>Bacteroidota</taxon>
        <taxon>Sphingobacteriia</taxon>
        <taxon>Sphingobacteriales</taxon>
        <taxon>Sphingobacteriaceae</taxon>
        <taxon>Pedobacter</taxon>
    </lineage>
</organism>
<name>A0A7W6K916_9SPHI</name>
<keyword evidence="1" id="KW-0812">Transmembrane</keyword>
<dbReference type="SMART" id="SM00028">
    <property type="entry name" value="TPR"/>
    <property type="match status" value="3"/>
</dbReference>
<evidence type="ECO:0000313" key="2">
    <source>
        <dbReference type="EMBL" id="GGH07152.1"/>
    </source>
</evidence>
<dbReference type="RefSeq" id="WP_183760963.1">
    <property type="nucleotide sequence ID" value="NZ_BMHZ01000002.1"/>
</dbReference>
<evidence type="ECO:0000313" key="4">
    <source>
        <dbReference type="Proteomes" id="UP000532273"/>
    </source>
</evidence>
<evidence type="ECO:0000256" key="1">
    <source>
        <dbReference type="SAM" id="Phobius"/>
    </source>
</evidence>
<keyword evidence="1" id="KW-0472">Membrane</keyword>
<sequence>MQENHPTQGATENHFNENLCVNCQVNSYEPGYNTNLCSDCRKSLIKYPIPKWIRFFGLGILVVVIISLLRTQKYIYAAVHLGKAENAIDQKHFVTAQRELSLVLNQFPEHFNANAYMMVASAYNFDYETYQIAFSKVADVKTEDKDLLNTVNAASEYIVQSFPKDTLMYKRIVAVANDKGKLLAILDSTDEIALKTHVANFLFATKDYARVDSIVNRVLEVDPNFYQALSLKTAVKRNTARYDEALALCDRLLAFNTENIYAISQKARIELKRKHDKEAAVFASKAIALDPDDDSAIEAMAMVDYFAGRKKESLASLAKIKAHETQSGDSTISKRLSPIILGSEIYR</sequence>
<comment type="caution">
    <text evidence="3">The sequence shown here is derived from an EMBL/GenBank/DDBJ whole genome shotgun (WGS) entry which is preliminary data.</text>
</comment>
<dbReference type="EMBL" id="JACIEF010000001">
    <property type="protein sequence ID" value="MBB4107322.1"/>
    <property type="molecule type" value="Genomic_DNA"/>
</dbReference>
<dbReference type="EMBL" id="BMHZ01000002">
    <property type="protein sequence ID" value="GGH07152.1"/>
    <property type="molecule type" value="Genomic_DNA"/>
</dbReference>
<dbReference type="Gene3D" id="1.25.40.10">
    <property type="entry name" value="Tetratricopeptide repeat domain"/>
    <property type="match status" value="1"/>
</dbReference>
<reference evidence="3 4" key="3">
    <citation type="submission" date="2020-08" db="EMBL/GenBank/DDBJ databases">
        <title>Genomic Encyclopedia of Type Strains, Phase IV (KMG-IV): sequencing the most valuable type-strain genomes for metagenomic binning, comparative biology and taxonomic classification.</title>
        <authorList>
            <person name="Goeker M."/>
        </authorList>
    </citation>
    <scope>NUCLEOTIDE SEQUENCE [LARGE SCALE GENOMIC DNA]</scope>
    <source>
        <strain evidence="3 4">DSM 100774</strain>
    </source>
</reference>
<keyword evidence="1" id="KW-1133">Transmembrane helix</keyword>
<feature type="transmembrane region" description="Helical" evidence="1">
    <location>
        <begin position="52"/>
        <end position="69"/>
    </location>
</feature>
<dbReference type="InterPro" id="IPR019734">
    <property type="entry name" value="TPR_rpt"/>
</dbReference>
<dbReference type="InterPro" id="IPR011990">
    <property type="entry name" value="TPR-like_helical_dom_sf"/>
</dbReference>
<evidence type="ECO:0000313" key="3">
    <source>
        <dbReference type="EMBL" id="MBB4107322.1"/>
    </source>
</evidence>
<dbReference type="Proteomes" id="UP000532273">
    <property type="component" value="Unassembled WGS sequence"/>
</dbReference>
<reference evidence="2" key="4">
    <citation type="submission" date="2024-05" db="EMBL/GenBank/DDBJ databases">
        <authorList>
            <person name="Sun Q."/>
            <person name="Zhou Y."/>
        </authorList>
    </citation>
    <scope>NUCLEOTIDE SEQUENCE</scope>
    <source>
        <strain evidence="2">CGMCC 1.15287</strain>
    </source>
</reference>
<protein>
    <submittedName>
        <fullName evidence="3">Tetratricopeptide (TPR) repeat protein</fullName>
    </submittedName>
</protein>
<dbReference type="AlphaFoldDB" id="A0A7W6K916"/>
<reference evidence="5" key="2">
    <citation type="journal article" date="2019" name="Int. J. Syst. Evol. Microbiol.">
        <title>The Global Catalogue of Microorganisms (GCM) 10K type strain sequencing project: providing services to taxonomists for standard genome sequencing and annotation.</title>
        <authorList>
            <consortium name="The Broad Institute Genomics Platform"/>
            <consortium name="The Broad Institute Genome Sequencing Center for Infectious Disease"/>
            <person name="Wu L."/>
            <person name="Ma J."/>
        </authorList>
    </citation>
    <scope>NUCLEOTIDE SEQUENCE [LARGE SCALE GENOMIC DNA]</scope>
    <source>
        <strain evidence="5">CGMCC 1.15287</strain>
    </source>
</reference>